<sequence>MACSPSRCEPAAALPVRGSCLAGSGKRVRTNRIALTMETGGNLVIYSSGDRAVWGAGRWGDDNPRMVLQADANLVIQDKSGKPIWATNTWR</sequence>
<comment type="caution">
    <text evidence="2">The sequence shown here is derived from an EMBL/GenBank/DDBJ whole genome shotgun (WGS) entry which is preliminary data.</text>
</comment>
<dbReference type="Gene3D" id="2.90.10.10">
    <property type="entry name" value="Bulb-type lectin domain"/>
    <property type="match status" value="1"/>
</dbReference>
<keyword evidence="3" id="KW-1185">Reference proteome</keyword>
<evidence type="ECO:0000259" key="1">
    <source>
        <dbReference type="PROSITE" id="PS50927"/>
    </source>
</evidence>
<gene>
    <name evidence="2" type="ORF">Airi02_054020</name>
</gene>
<feature type="domain" description="Bulb-type lectin" evidence="1">
    <location>
        <begin position="12"/>
        <end position="91"/>
    </location>
</feature>
<protein>
    <recommendedName>
        <fullName evidence="1">Bulb-type lectin domain-containing protein</fullName>
    </recommendedName>
</protein>
<proteinExistence type="predicted"/>
<dbReference type="AlphaFoldDB" id="A0A9W6VW66"/>
<evidence type="ECO:0000313" key="3">
    <source>
        <dbReference type="Proteomes" id="UP001165074"/>
    </source>
</evidence>
<reference evidence="2" key="1">
    <citation type="submission" date="2023-03" db="EMBL/GenBank/DDBJ databases">
        <title>Actinoallomurus iriomotensis NBRC 103684.</title>
        <authorList>
            <person name="Ichikawa N."/>
            <person name="Sato H."/>
            <person name="Tonouchi N."/>
        </authorList>
    </citation>
    <scope>NUCLEOTIDE SEQUENCE</scope>
    <source>
        <strain evidence="2">NBRC 103684</strain>
    </source>
</reference>
<dbReference type="Proteomes" id="UP001165074">
    <property type="component" value="Unassembled WGS sequence"/>
</dbReference>
<dbReference type="PROSITE" id="PS50927">
    <property type="entry name" value="BULB_LECTIN"/>
    <property type="match status" value="1"/>
</dbReference>
<accession>A0A9W6VW66</accession>
<dbReference type="InterPro" id="IPR001480">
    <property type="entry name" value="Bulb-type_lectin_dom"/>
</dbReference>
<dbReference type="EMBL" id="BSTK01000008">
    <property type="protein sequence ID" value="GLY87473.1"/>
    <property type="molecule type" value="Genomic_DNA"/>
</dbReference>
<name>A0A9W6VW66_9ACTN</name>
<evidence type="ECO:0000313" key="2">
    <source>
        <dbReference type="EMBL" id="GLY87473.1"/>
    </source>
</evidence>
<organism evidence="2 3">
    <name type="scientific">Actinoallomurus iriomotensis</name>
    <dbReference type="NCBI Taxonomy" id="478107"/>
    <lineage>
        <taxon>Bacteria</taxon>
        <taxon>Bacillati</taxon>
        <taxon>Actinomycetota</taxon>
        <taxon>Actinomycetes</taxon>
        <taxon>Streptosporangiales</taxon>
        <taxon>Thermomonosporaceae</taxon>
        <taxon>Actinoallomurus</taxon>
    </lineage>
</organism>
<dbReference type="SUPFAM" id="SSF51110">
    <property type="entry name" value="alpha-D-mannose-specific plant lectins"/>
    <property type="match status" value="1"/>
</dbReference>
<dbReference type="InterPro" id="IPR036426">
    <property type="entry name" value="Bulb-type_lectin_dom_sf"/>
</dbReference>